<dbReference type="InterPro" id="IPR018106">
    <property type="entry name" value="CAP_CS_N"/>
</dbReference>
<dbReference type="InterPro" id="IPR017901">
    <property type="entry name" value="C-CAP_CF_C-like"/>
</dbReference>
<evidence type="ECO:0000313" key="7">
    <source>
        <dbReference type="EMBL" id="EDP43547.1"/>
    </source>
</evidence>
<dbReference type="PROSITE" id="PS01088">
    <property type="entry name" value="CAP_1"/>
    <property type="match status" value="1"/>
</dbReference>
<dbReference type="OrthoDB" id="77251at2759"/>
<dbReference type="Proteomes" id="UP000008837">
    <property type="component" value="Unassembled WGS sequence"/>
</dbReference>
<dbReference type="GO" id="GO:0005737">
    <property type="term" value="C:cytoplasm"/>
    <property type="evidence" value="ECO:0007669"/>
    <property type="project" value="TreeGrafter"/>
</dbReference>
<dbReference type="GO" id="GO:0019933">
    <property type="term" value="P:cAMP-mediated signaling"/>
    <property type="evidence" value="ECO:0007669"/>
    <property type="project" value="TreeGrafter"/>
</dbReference>
<feature type="compositionally biased region" description="Pro residues" evidence="5">
    <location>
        <begin position="275"/>
        <end position="294"/>
    </location>
</feature>
<dbReference type="FunFam" id="1.25.40.330:FF:000001">
    <property type="entry name" value="Adenylyl cyclase-associated protein"/>
    <property type="match status" value="1"/>
</dbReference>
<dbReference type="OMA" id="KSQQTHK"/>
<dbReference type="InterPro" id="IPR053950">
    <property type="entry name" value="CAP_N"/>
</dbReference>
<dbReference type="InterPro" id="IPR016098">
    <property type="entry name" value="CAP/MinC_C"/>
</dbReference>
<protein>
    <recommendedName>
        <fullName evidence="3 4">Adenylyl cyclase-associated protein</fullName>
    </recommendedName>
</protein>
<dbReference type="Pfam" id="PF01213">
    <property type="entry name" value="CAP_N-CM"/>
    <property type="match status" value="1"/>
</dbReference>
<dbReference type="KEGG" id="mgl:MGL_1760"/>
<comment type="caution">
    <text evidence="7">The sequence shown here is derived from an EMBL/GenBank/DDBJ whole genome shotgun (WGS) entry which is preliminary data.</text>
</comment>
<reference evidence="7 8" key="1">
    <citation type="journal article" date="2007" name="Proc. Natl. Acad. Sci. U.S.A.">
        <title>Dandruff-associated Malassezia genomes reveal convergent and divergent virulence traits shared with plant and human fungal pathogens.</title>
        <authorList>
            <person name="Xu J."/>
            <person name="Saunders C.W."/>
            <person name="Hu P."/>
            <person name="Grant R.A."/>
            <person name="Boekhout T."/>
            <person name="Kuramae E.E."/>
            <person name="Kronstad J.W."/>
            <person name="Deangelis Y.M."/>
            <person name="Reeder N.L."/>
            <person name="Johnstone K.R."/>
            <person name="Leland M."/>
            <person name="Fieno A.M."/>
            <person name="Begley W.M."/>
            <person name="Sun Y."/>
            <person name="Lacey M.P."/>
            <person name="Chaudhary T."/>
            <person name="Keough T."/>
            <person name="Chu L."/>
            <person name="Sears R."/>
            <person name="Yuan B."/>
            <person name="Dawson T.L.Jr."/>
        </authorList>
    </citation>
    <scope>NUCLEOTIDE SEQUENCE [LARGE SCALE GENOMIC DNA]</scope>
    <source>
        <strain evidence="8">ATCC MYA-4612 / CBS 7966</strain>
    </source>
</reference>
<keyword evidence="8" id="KW-1185">Reference proteome</keyword>
<dbReference type="PANTHER" id="PTHR10652:SF0">
    <property type="entry name" value="ADENYLYL CYCLASE-ASSOCIATED PROTEIN"/>
    <property type="match status" value="1"/>
</dbReference>
<dbReference type="InterPro" id="IPR036222">
    <property type="entry name" value="CAP_N_sf"/>
</dbReference>
<evidence type="ECO:0000256" key="4">
    <source>
        <dbReference type="RuleBase" id="RU000647"/>
    </source>
</evidence>
<evidence type="ECO:0000256" key="5">
    <source>
        <dbReference type="SAM" id="MobiDB-lite"/>
    </source>
</evidence>
<dbReference type="VEuPathDB" id="FungiDB:MGL_1760"/>
<dbReference type="Gene3D" id="2.160.20.70">
    <property type="match status" value="1"/>
</dbReference>
<evidence type="ECO:0000313" key="8">
    <source>
        <dbReference type="Proteomes" id="UP000008837"/>
    </source>
</evidence>
<accession>A8Q1A9</accession>
<dbReference type="AlphaFoldDB" id="A8Q1A9"/>
<comment type="similarity">
    <text evidence="1 4">Belongs to the CAP family.</text>
</comment>
<dbReference type="PROSITE" id="PS51329">
    <property type="entry name" value="C_CAP_COFACTOR_C"/>
    <property type="match status" value="1"/>
</dbReference>
<gene>
    <name evidence="7" type="ORF">MGL_1760</name>
</gene>
<dbReference type="InterPro" id="IPR001837">
    <property type="entry name" value="Adenylate_cyclase-assoc_CAP"/>
</dbReference>
<dbReference type="GO" id="GO:0007015">
    <property type="term" value="P:actin filament organization"/>
    <property type="evidence" value="ECO:0007669"/>
    <property type="project" value="TreeGrafter"/>
</dbReference>
<dbReference type="STRING" id="425265.A8Q1A9"/>
<feature type="compositionally biased region" description="Polar residues" evidence="5">
    <location>
        <begin position="261"/>
        <end position="271"/>
    </location>
</feature>
<dbReference type="Gene3D" id="1.25.40.330">
    <property type="entry name" value="Adenylate cyclase-associated CAP, N-terminal domain"/>
    <property type="match status" value="1"/>
</dbReference>
<feature type="domain" description="C-CAP/cofactor C-like" evidence="6">
    <location>
        <begin position="363"/>
        <end position="510"/>
    </location>
</feature>
<evidence type="ECO:0000256" key="2">
    <source>
        <dbReference type="ARBA" id="ARBA00054756"/>
    </source>
</evidence>
<proteinExistence type="inferred from homology"/>
<dbReference type="Pfam" id="PF08603">
    <property type="entry name" value="CAP_C"/>
    <property type="match status" value="1"/>
</dbReference>
<evidence type="ECO:0000256" key="1">
    <source>
        <dbReference type="ARBA" id="ARBA00007659"/>
    </source>
</evidence>
<feature type="region of interest" description="Disordered" evidence="5">
    <location>
        <begin position="261"/>
        <end position="376"/>
    </location>
</feature>
<dbReference type="GeneID" id="5855068"/>
<comment type="function">
    <text evidence="2">The N-terminal domain binds to adenylyl cyclase, thereby enabling adenylyl cyclase to be activated by upstream regulatory signals, such as Ras. The C-terminal domain is required for normal cellular morphology and growth control.</text>
</comment>
<dbReference type="InParanoid" id="A8Q1A9"/>
<name>A8Q1A9_MALGO</name>
<dbReference type="Pfam" id="PF21938">
    <property type="entry name" value="CAP_N"/>
    <property type="match status" value="1"/>
</dbReference>
<sequence length="536" mass="56976">MSSGIGNLTTLIKRLEAATSRLEDIAMAQSATTSDGSAAPSSTDAGTATAVTANAPALSSEETATQRSELDAKDAVVIDDVPVVRAWDNEVMSVYQELAEKTHALGPVMGEQVGLVGKALDEVRTLIVAASHCRKPEQGLNTAVVAEYLQPLQTALKSVIEFREAHRGEKTFFNHLSTLSEGISSLGWVAVEPTPGPYISEMKDSAQFYANRVIKDFKGVSETHVDWVRSFMALLDTMKSYVMTHYRTGLSWNPQGQNLSTYMNATSSRSESSPAVPPGSAPPAPAPPAPPAPPAAGMLDSSSSAVPGGGMDAVFSEINQGEGITRSLRKVDKSEMTHKNPGLRENGTACIDDKTRPKPGVKPASLSTKKRGPPRKVLEGNKWTVENFENDSHVVIDGTDLGHTVNIFNCDNSVIEVKGKVNAVSLLSCVKTSVLLDTLVSSLEVTRCTSFAAQVTGYTPTVLIDNTDGGQMYLSEQGLKTDIITAKSSALNVCVPAMSGEPGVIEEIALPEQLKHTLTRSGTRTQARSEVVQHAG</sequence>
<dbReference type="InterPro" id="IPR036223">
    <property type="entry name" value="CAP_C_sf"/>
</dbReference>
<dbReference type="PANTHER" id="PTHR10652">
    <property type="entry name" value="ADENYLYL CYCLASE-ASSOCIATED PROTEIN"/>
    <property type="match status" value="1"/>
</dbReference>
<evidence type="ECO:0000259" key="6">
    <source>
        <dbReference type="PROSITE" id="PS51329"/>
    </source>
</evidence>
<dbReference type="GO" id="GO:0003779">
    <property type="term" value="F:actin binding"/>
    <property type="evidence" value="ECO:0007669"/>
    <property type="project" value="InterPro"/>
</dbReference>
<dbReference type="GO" id="GO:0008179">
    <property type="term" value="F:adenylate cyclase binding"/>
    <property type="evidence" value="ECO:0007669"/>
    <property type="project" value="TreeGrafter"/>
</dbReference>
<dbReference type="SUPFAM" id="SSF101278">
    <property type="entry name" value="N-terminal domain of adenylylcyclase associated protein, CAP"/>
    <property type="match status" value="1"/>
</dbReference>
<evidence type="ECO:0000256" key="3">
    <source>
        <dbReference type="ARBA" id="ARBA00072052"/>
    </source>
</evidence>
<dbReference type="SUPFAM" id="SSF69340">
    <property type="entry name" value="C-terminal domain of adenylylcyclase associated protein"/>
    <property type="match status" value="1"/>
</dbReference>
<organism evidence="7 8">
    <name type="scientific">Malassezia globosa (strain ATCC MYA-4612 / CBS 7966)</name>
    <name type="common">Dandruff-associated fungus</name>
    <dbReference type="NCBI Taxonomy" id="425265"/>
    <lineage>
        <taxon>Eukaryota</taxon>
        <taxon>Fungi</taxon>
        <taxon>Dikarya</taxon>
        <taxon>Basidiomycota</taxon>
        <taxon>Ustilaginomycotina</taxon>
        <taxon>Malasseziomycetes</taxon>
        <taxon>Malasseziales</taxon>
        <taxon>Malasseziaceae</taxon>
        <taxon>Malassezia</taxon>
    </lineage>
</organism>
<feature type="compositionally biased region" description="Basic and acidic residues" evidence="5">
    <location>
        <begin position="329"/>
        <end position="338"/>
    </location>
</feature>
<dbReference type="FunCoup" id="A8Q1A9">
    <property type="interactions" value="236"/>
</dbReference>
<dbReference type="RefSeq" id="XP_001730761.1">
    <property type="nucleotide sequence ID" value="XM_001730709.1"/>
</dbReference>
<dbReference type="SMART" id="SM00673">
    <property type="entry name" value="CARP"/>
    <property type="match status" value="2"/>
</dbReference>
<dbReference type="EMBL" id="AAYY01000006">
    <property type="protein sequence ID" value="EDP43547.1"/>
    <property type="molecule type" value="Genomic_DNA"/>
</dbReference>
<dbReference type="InterPro" id="IPR013992">
    <property type="entry name" value="Adenylate_cyclase-assoc_CAP_N"/>
</dbReference>
<dbReference type="InterPro" id="IPR013912">
    <property type="entry name" value="Adenylate_cyclase-assoc_CAP_C"/>
</dbReference>
<dbReference type="InterPro" id="IPR006599">
    <property type="entry name" value="CARP_motif"/>
</dbReference>